<proteinExistence type="predicted"/>
<accession>A0AA40G291</accession>
<sequence length="61" mass="6780">MDRGSTWYLEPPIADASRLAENCAVWTEEAELTTVWQTPVPDLKKKSSKFHPFTGTLVDGG</sequence>
<name>A0AA40G291_9HYME</name>
<reference evidence="1" key="1">
    <citation type="submission" date="2021-10" db="EMBL/GenBank/DDBJ databases">
        <title>Melipona bicolor Genome sequencing and assembly.</title>
        <authorList>
            <person name="Araujo N.S."/>
            <person name="Arias M.C."/>
        </authorList>
    </citation>
    <scope>NUCLEOTIDE SEQUENCE</scope>
    <source>
        <strain evidence="1">USP_2M_L1-L4_2017</strain>
        <tissue evidence="1">Whole body</tissue>
    </source>
</reference>
<dbReference type="Proteomes" id="UP001177670">
    <property type="component" value="Unassembled WGS sequence"/>
</dbReference>
<organism evidence="1 2">
    <name type="scientific">Melipona bicolor</name>
    <dbReference type="NCBI Taxonomy" id="60889"/>
    <lineage>
        <taxon>Eukaryota</taxon>
        <taxon>Metazoa</taxon>
        <taxon>Ecdysozoa</taxon>
        <taxon>Arthropoda</taxon>
        <taxon>Hexapoda</taxon>
        <taxon>Insecta</taxon>
        <taxon>Pterygota</taxon>
        <taxon>Neoptera</taxon>
        <taxon>Endopterygota</taxon>
        <taxon>Hymenoptera</taxon>
        <taxon>Apocrita</taxon>
        <taxon>Aculeata</taxon>
        <taxon>Apoidea</taxon>
        <taxon>Anthophila</taxon>
        <taxon>Apidae</taxon>
        <taxon>Melipona</taxon>
    </lineage>
</organism>
<dbReference type="AlphaFoldDB" id="A0AA40G291"/>
<evidence type="ECO:0000313" key="2">
    <source>
        <dbReference type="Proteomes" id="UP001177670"/>
    </source>
</evidence>
<dbReference type="EMBL" id="JAHYIQ010000008">
    <property type="protein sequence ID" value="KAK1129652.1"/>
    <property type="molecule type" value="Genomic_DNA"/>
</dbReference>
<keyword evidence="2" id="KW-1185">Reference proteome</keyword>
<evidence type="ECO:0000313" key="1">
    <source>
        <dbReference type="EMBL" id="KAK1129652.1"/>
    </source>
</evidence>
<protein>
    <submittedName>
        <fullName evidence="1">Uncharacterized protein</fullName>
    </submittedName>
</protein>
<comment type="caution">
    <text evidence="1">The sequence shown here is derived from an EMBL/GenBank/DDBJ whole genome shotgun (WGS) entry which is preliminary data.</text>
</comment>
<gene>
    <name evidence="1" type="ORF">K0M31_019366</name>
</gene>